<feature type="signal peptide" evidence="18">
    <location>
        <begin position="1"/>
        <end position="23"/>
    </location>
</feature>
<dbReference type="InterPro" id="IPR001929">
    <property type="entry name" value="Germin"/>
</dbReference>
<evidence type="ECO:0000256" key="18">
    <source>
        <dbReference type="RuleBase" id="RU366015"/>
    </source>
</evidence>
<dbReference type="InterPro" id="IPR011051">
    <property type="entry name" value="RmlC_Cupin_sf"/>
</dbReference>
<feature type="binding site" evidence="15">
    <location>
        <position position="130"/>
    </location>
    <ligand>
        <name>oxalate</name>
        <dbReference type="ChEBI" id="CHEBI:30623"/>
    </ligand>
</feature>
<evidence type="ECO:0000256" key="11">
    <source>
        <dbReference type="ARBA" id="ARBA00023211"/>
    </source>
</evidence>
<gene>
    <name evidence="20" type="ORF">A4A49_57761</name>
</gene>
<dbReference type="GO" id="GO:2000280">
    <property type="term" value="P:regulation of root development"/>
    <property type="evidence" value="ECO:0007669"/>
    <property type="project" value="UniProtKB-ARBA"/>
</dbReference>
<name>A0A314KKV4_NICAT</name>
<sequence>MSMSWLITILAIAAFFSSQLAYAYDLNPLQDICVGVKDTNASVFVNGKICKDPKLATTDDFQKRVSPNTDFFASGLNVRGNIVRAKFGYSITVVDVNTMPGLNTLGISFIRADLEPRGLIPLHTHQRATELITILEGTIYAGFLLPDSPNIFKSHLFSKILNPGDVFVIPQGLIHFLYNVGKKNATVLASYNSQNPGFVMIPNSIFASDPPILDDVLAKGFQLDKKAIKQLRKKFSD</sequence>
<evidence type="ECO:0000256" key="14">
    <source>
        <dbReference type="ARBA" id="ARBA00064720"/>
    </source>
</evidence>
<dbReference type="Gene3D" id="2.60.120.10">
    <property type="entry name" value="Jelly Rolls"/>
    <property type="match status" value="1"/>
</dbReference>
<comment type="cofactor">
    <cofactor evidence="1">
        <name>Mn(2+)</name>
        <dbReference type="ChEBI" id="CHEBI:29035"/>
    </cofactor>
</comment>
<evidence type="ECO:0000256" key="8">
    <source>
        <dbReference type="ARBA" id="ARBA00023002"/>
    </source>
</evidence>
<dbReference type="AlphaFoldDB" id="A0A314KKV4"/>
<dbReference type="Proteomes" id="UP000187609">
    <property type="component" value="Unassembled WGS sequence"/>
</dbReference>
<keyword evidence="6 15" id="KW-0479">Metal-binding</keyword>
<comment type="catalytic activity">
    <reaction evidence="12">
        <text>2 superoxide + 2 H(+) = H2O2 + O2</text>
        <dbReference type="Rhea" id="RHEA:20696"/>
        <dbReference type="ChEBI" id="CHEBI:15378"/>
        <dbReference type="ChEBI" id="CHEBI:15379"/>
        <dbReference type="ChEBI" id="CHEBI:16240"/>
        <dbReference type="ChEBI" id="CHEBI:18421"/>
        <dbReference type="EC" id="1.15.1.1"/>
    </reaction>
</comment>
<keyword evidence="7 18" id="KW-0732">Signal</keyword>
<keyword evidence="4 18" id="KW-0052">Apoplast</keyword>
<dbReference type="FunFam" id="2.60.120.10:FF:000025">
    <property type="entry name" value="germin-like protein subfamily 2 member 1"/>
    <property type="match status" value="1"/>
</dbReference>
<keyword evidence="8" id="KW-0560">Oxidoreductase</keyword>
<evidence type="ECO:0000256" key="15">
    <source>
        <dbReference type="PIRSR" id="PIRSR601929-1"/>
    </source>
</evidence>
<dbReference type="EMBL" id="MJEQ01001661">
    <property type="protein sequence ID" value="OIT29878.1"/>
    <property type="molecule type" value="Genomic_DNA"/>
</dbReference>
<feature type="binding site" evidence="15">
    <location>
        <position position="125"/>
    </location>
    <ligand>
        <name>oxalate</name>
        <dbReference type="ChEBI" id="CHEBI:30623"/>
    </ligand>
</feature>
<evidence type="ECO:0000256" key="4">
    <source>
        <dbReference type="ARBA" id="ARBA00022523"/>
    </source>
</evidence>
<accession>A0A314KKV4</accession>
<keyword evidence="11 15" id="KW-0464">Manganese</keyword>
<evidence type="ECO:0000313" key="21">
    <source>
        <dbReference type="Proteomes" id="UP000187609"/>
    </source>
</evidence>
<dbReference type="GO" id="GO:0004784">
    <property type="term" value="F:superoxide dismutase activity"/>
    <property type="evidence" value="ECO:0007669"/>
    <property type="project" value="UniProtKB-EC"/>
</dbReference>
<comment type="similarity">
    <text evidence="3 18">Belongs to the germin family.</text>
</comment>
<evidence type="ECO:0000256" key="1">
    <source>
        <dbReference type="ARBA" id="ARBA00001936"/>
    </source>
</evidence>
<dbReference type="GO" id="GO:0030145">
    <property type="term" value="F:manganese ion binding"/>
    <property type="evidence" value="ECO:0007669"/>
    <property type="project" value="UniProtKB-UniRule"/>
</dbReference>
<evidence type="ECO:0000256" key="12">
    <source>
        <dbReference type="ARBA" id="ARBA00049204"/>
    </source>
</evidence>
<feature type="binding site" evidence="16">
    <location>
        <position position="175"/>
    </location>
    <ligand>
        <name>Mn(2+)</name>
        <dbReference type="ChEBI" id="CHEBI:29035"/>
    </ligand>
</feature>
<protein>
    <recommendedName>
        <fullName evidence="18">Germin-like protein</fullName>
    </recommendedName>
</protein>
<keyword evidence="9 17" id="KW-1015">Disulfide bond</keyword>
<dbReference type="InterPro" id="IPR014710">
    <property type="entry name" value="RmlC-like_jellyroll"/>
</dbReference>
<feature type="disulfide bond" evidence="17">
    <location>
        <begin position="33"/>
        <end position="50"/>
    </location>
</feature>
<feature type="chain" id="PRO_5019620895" description="Germin-like protein" evidence="18">
    <location>
        <begin position="24"/>
        <end position="237"/>
    </location>
</feature>
<dbReference type="PANTHER" id="PTHR31238">
    <property type="entry name" value="GERMIN-LIKE PROTEIN SUBFAMILY 3 MEMBER 3"/>
    <property type="match status" value="1"/>
</dbReference>
<evidence type="ECO:0000259" key="19">
    <source>
        <dbReference type="SMART" id="SM00835"/>
    </source>
</evidence>
<dbReference type="PRINTS" id="PR00325">
    <property type="entry name" value="GERMIN"/>
</dbReference>
<keyword evidence="5 18" id="KW-0964">Secreted</keyword>
<feature type="domain" description="Cupin type-1" evidence="19">
    <location>
        <begin position="74"/>
        <end position="229"/>
    </location>
</feature>
<evidence type="ECO:0000256" key="3">
    <source>
        <dbReference type="ARBA" id="ARBA00007456"/>
    </source>
</evidence>
<dbReference type="GO" id="GO:0048046">
    <property type="term" value="C:apoplast"/>
    <property type="evidence" value="ECO:0007669"/>
    <property type="project" value="UniProtKB-SubCell"/>
</dbReference>
<evidence type="ECO:0000313" key="20">
    <source>
        <dbReference type="EMBL" id="OIT29878.1"/>
    </source>
</evidence>
<reference evidence="20" key="1">
    <citation type="submission" date="2016-11" db="EMBL/GenBank/DDBJ databases">
        <title>The genome of Nicotiana attenuata.</title>
        <authorList>
            <person name="Xu S."/>
            <person name="Brockmoeller T."/>
            <person name="Gaquerel E."/>
            <person name="Navarro A."/>
            <person name="Kuhl H."/>
            <person name="Gase K."/>
            <person name="Ling Z."/>
            <person name="Zhou W."/>
            <person name="Kreitzer C."/>
            <person name="Stanke M."/>
            <person name="Tang H."/>
            <person name="Lyons E."/>
            <person name="Pandey P."/>
            <person name="Pandey S.P."/>
            <person name="Timmermann B."/>
            <person name="Baldwin I.T."/>
        </authorList>
    </citation>
    <scope>NUCLEOTIDE SEQUENCE [LARGE SCALE GENOMIC DNA]</scope>
    <source>
        <strain evidence="20">UT</strain>
    </source>
</reference>
<dbReference type="GO" id="GO:0009506">
    <property type="term" value="C:plasmodesma"/>
    <property type="evidence" value="ECO:0007669"/>
    <property type="project" value="UniProtKB-ARBA"/>
</dbReference>
<dbReference type="Gramene" id="OIT29878">
    <property type="protein sequence ID" value="OIT29878"/>
    <property type="gene ID" value="A4A49_57761"/>
</dbReference>
<organism evidence="20 21">
    <name type="scientific">Nicotiana attenuata</name>
    <name type="common">Coyote tobacco</name>
    <dbReference type="NCBI Taxonomy" id="49451"/>
    <lineage>
        <taxon>Eukaryota</taxon>
        <taxon>Viridiplantae</taxon>
        <taxon>Streptophyta</taxon>
        <taxon>Embryophyta</taxon>
        <taxon>Tracheophyta</taxon>
        <taxon>Spermatophyta</taxon>
        <taxon>Magnoliopsida</taxon>
        <taxon>eudicotyledons</taxon>
        <taxon>Gunneridae</taxon>
        <taxon>Pentapetalae</taxon>
        <taxon>asterids</taxon>
        <taxon>lamiids</taxon>
        <taxon>Solanales</taxon>
        <taxon>Solanaceae</taxon>
        <taxon>Nicotianoideae</taxon>
        <taxon>Nicotianeae</taxon>
        <taxon>Nicotiana</taxon>
    </lineage>
</organism>
<dbReference type="InterPro" id="IPR006045">
    <property type="entry name" value="Cupin_1"/>
</dbReference>
<evidence type="ECO:0000256" key="2">
    <source>
        <dbReference type="ARBA" id="ARBA00004271"/>
    </source>
</evidence>
<evidence type="ECO:0000256" key="13">
    <source>
        <dbReference type="ARBA" id="ARBA00058969"/>
    </source>
</evidence>
<proteinExistence type="inferred from homology"/>
<comment type="function">
    <text evidence="13">May interact with bacterial adhesins thereby protecting the reproductive tissues from microbial attack. Has no oxalate oxidase activity.</text>
</comment>
<evidence type="ECO:0000256" key="6">
    <source>
        <dbReference type="ARBA" id="ARBA00022723"/>
    </source>
</evidence>
<evidence type="ECO:0000256" key="10">
    <source>
        <dbReference type="ARBA" id="ARBA00023180"/>
    </source>
</evidence>
<dbReference type="SMART" id="SM00835">
    <property type="entry name" value="Cupin_1"/>
    <property type="match status" value="1"/>
</dbReference>
<dbReference type="SMR" id="A0A314KKV4"/>
<evidence type="ECO:0000256" key="16">
    <source>
        <dbReference type="PIRSR" id="PIRSR601929-2"/>
    </source>
</evidence>
<keyword evidence="10" id="KW-0325">Glycoprotein</keyword>
<comment type="caution">
    <text evidence="20">The sequence shown here is derived from an EMBL/GenBank/DDBJ whole genome shotgun (WGS) entry which is preliminary data.</text>
</comment>
<dbReference type="GO" id="GO:0010497">
    <property type="term" value="P:plasmodesmata-mediated intercellular transport"/>
    <property type="evidence" value="ECO:0007669"/>
    <property type="project" value="UniProtKB-ARBA"/>
</dbReference>
<comment type="subunit">
    <text evidence="14">Monomer. In the absence of manganese, it forms tetrameric and pentameric forms which show superoxide dismutase activity.</text>
</comment>
<evidence type="ECO:0000256" key="7">
    <source>
        <dbReference type="ARBA" id="ARBA00022729"/>
    </source>
</evidence>
<feature type="binding site" evidence="16">
    <location>
        <position position="125"/>
    </location>
    <ligand>
        <name>Mn(2+)</name>
        <dbReference type="ChEBI" id="CHEBI:29035"/>
    </ligand>
</feature>
<comment type="subcellular location">
    <subcellularLocation>
        <location evidence="2 18">Secreted</location>
        <location evidence="2 18">Extracellular space</location>
        <location evidence="2 18">Apoplast</location>
    </subcellularLocation>
</comment>
<feature type="binding site" evidence="16">
    <location>
        <position position="130"/>
    </location>
    <ligand>
        <name>Mn(2+)</name>
        <dbReference type="ChEBI" id="CHEBI:29035"/>
    </ligand>
</feature>
<evidence type="ECO:0000256" key="5">
    <source>
        <dbReference type="ARBA" id="ARBA00022525"/>
    </source>
</evidence>
<feature type="binding site" evidence="16">
    <location>
        <position position="123"/>
    </location>
    <ligand>
        <name>Mn(2+)</name>
        <dbReference type="ChEBI" id="CHEBI:29035"/>
    </ligand>
</feature>
<evidence type="ECO:0000256" key="9">
    <source>
        <dbReference type="ARBA" id="ARBA00023157"/>
    </source>
</evidence>
<keyword evidence="21" id="KW-1185">Reference proteome</keyword>
<dbReference type="Pfam" id="PF00190">
    <property type="entry name" value="Cupin_1"/>
    <property type="match status" value="1"/>
</dbReference>
<dbReference type="SUPFAM" id="SSF51182">
    <property type="entry name" value="RmlC-like cupins"/>
    <property type="match status" value="1"/>
</dbReference>
<dbReference type="CDD" id="cd02241">
    <property type="entry name" value="cupin_OxOx"/>
    <property type="match status" value="1"/>
</dbReference>
<evidence type="ECO:0000256" key="17">
    <source>
        <dbReference type="PIRSR" id="PIRSR601929-3"/>
    </source>
</evidence>